<evidence type="ECO:0000256" key="4">
    <source>
        <dbReference type="ARBA" id="ARBA00022806"/>
    </source>
</evidence>
<dbReference type="PROSITE" id="PS51192">
    <property type="entry name" value="HELICASE_ATP_BIND_1"/>
    <property type="match status" value="1"/>
</dbReference>
<dbReference type="GO" id="GO:0006281">
    <property type="term" value="P:DNA repair"/>
    <property type="evidence" value="ECO:0007669"/>
    <property type="project" value="UniProtKB-KW"/>
</dbReference>
<dbReference type="CDD" id="cd04488">
    <property type="entry name" value="RecG_wedge_OBF"/>
    <property type="match status" value="1"/>
</dbReference>
<dbReference type="PANTHER" id="PTHR47964:SF1">
    <property type="entry name" value="ATP-DEPENDENT DNA HELICASE HOMOLOG RECG, CHLOROPLASTIC"/>
    <property type="match status" value="1"/>
</dbReference>
<dbReference type="InterPro" id="IPR011545">
    <property type="entry name" value="DEAD/DEAH_box_helicase_dom"/>
</dbReference>
<evidence type="ECO:0000259" key="9">
    <source>
        <dbReference type="PROSITE" id="PS51192"/>
    </source>
</evidence>
<dbReference type="Gene3D" id="3.40.50.300">
    <property type="entry name" value="P-loop containing nucleotide triphosphate hydrolases"/>
    <property type="match status" value="2"/>
</dbReference>
<dbReference type="SUPFAM" id="SSF52540">
    <property type="entry name" value="P-loop containing nucleoside triphosphate hydrolases"/>
    <property type="match status" value="1"/>
</dbReference>
<dbReference type="Proteomes" id="UP000515570">
    <property type="component" value="Chromosome"/>
</dbReference>
<dbReference type="Pfam" id="PF19833">
    <property type="entry name" value="RecG_dom3_C"/>
    <property type="match status" value="1"/>
</dbReference>
<keyword evidence="6" id="KW-0238">DNA-binding</keyword>
<keyword evidence="7" id="KW-0234">DNA repair</keyword>
<reference evidence="11 12" key="1">
    <citation type="submission" date="2020-07" db="EMBL/GenBank/DDBJ databases">
        <title>non toxigenic Corynebacterium sp. nov from a clinical source.</title>
        <authorList>
            <person name="Bernier A.-M."/>
            <person name="Bernard K."/>
        </authorList>
    </citation>
    <scope>NUCLEOTIDE SEQUENCE [LARGE SCALE GENOMIC DNA]</scope>
    <source>
        <strain evidence="12">NML 93-0612</strain>
    </source>
</reference>
<evidence type="ECO:0000256" key="8">
    <source>
        <dbReference type="ARBA" id="ARBA00049819"/>
    </source>
</evidence>
<protein>
    <recommendedName>
        <fullName evidence="8">Probable DNA 3'-5' helicase RecG</fullName>
    </recommendedName>
</protein>
<keyword evidence="5" id="KW-0067">ATP-binding</keyword>
<feature type="domain" description="Helicase ATP-binding" evidence="9">
    <location>
        <begin position="295"/>
        <end position="461"/>
    </location>
</feature>
<dbReference type="GO" id="GO:0016787">
    <property type="term" value="F:hydrolase activity"/>
    <property type="evidence" value="ECO:0007669"/>
    <property type="project" value="UniProtKB-KW"/>
</dbReference>
<dbReference type="Gene3D" id="2.40.50.140">
    <property type="entry name" value="Nucleic acid-binding proteins"/>
    <property type="match status" value="1"/>
</dbReference>
<feature type="domain" description="Helicase C-terminal" evidence="10">
    <location>
        <begin position="483"/>
        <end position="638"/>
    </location>
</feature>
<dbReference type="InterPro" id="IPR033454">
    <property type="entry name" value="RecG_wedge"/>
</dbReference>
<dbReference type="PROSITE" id="PS51194">
    <property type="entry name" value="HELICASE_CTER"/>
    <property type="match status" value="1"/>
</dbReference>
<name>A0A7G5FEX9_9CORY</name>
<dbReference type="Pfam" id="PF00271">
    <property type="entry name" value="Helicase_C"/>
    <property type="match status" value="1"/>
</dbReference>
<dbReference type="GO" id="GO:0003678">
    <property type="term" value="F:DNA helicase activity"/>
    <property type="evidence" value="ECO:0007669"/>
    <property type="project" value="TreeGrafter"/>
</dbReference>
<sequence>MLGWSDERALADLLPAKEAAKITKAFGYTTAYELLTHFPRAYSHHGSAVSIDNAEEGDQVTLIGTVVSGGTIRTRSGKKLTKVRIYYGLGEVEATFFNSWLAEKQLRQGVNVMVSGKVKYFRGNIEISHPDFVVLPQPGEKPRKATGKLKDLSAFASTEELEALLATLEYIPIYPAKKGYTAWGMMGAVRHVLAQTPPIPEPLDEFPDFLVSFDDALRGAHFPDERGPQPFIDRLKYSEALGLALVLALRRADTEAQNAPACAATDTGVRADFMARLPFPLTAGQTAVVADITGDLAQETPMQRLLQGEVGSGKTIVALIAMLQAIDAGRQCALLAPTEVLAVQHARSLTATLTDAGLPTSVVALTGSMPVKQKKQALLDIVSGQADIIVGTHALIQDTVEFFDLGLVVVDEQHRFGVEQRDRLRGKGRGDITPHLLVMTATPIPRTVAMTFFADLATSTLKELPQGRQEIQTSVVPEFKPDWVARAWERIREEVAAGRQAFVVCPRIEGEGGVLETLEVVRGVYPELSVAMLHGRMSGEEKDHVMADFAAGGIDILVATTVIEVGINVPNATVMYIRQAHNFGVSQLHQLRGRVGRGSHKSLCLLHTDMPPESASYERLTAVAATTDGFELAELDLRTRQEGDVLGTAQSGTRRSMKLLSLIHDRPIIERATTDATAMVARNRTLAEKLVTGIEGQDFLDKS</sequence>
<evidence type="ECO:0000256" key="2">
    <source>
        <dbReference type="ARBA" id="ARBA00022763"/>
    </source>
</evidence>
<evidence type="ECO:0000256" key="6">
    <source>
        <dbReference type="ARBA" id="ARBA00023125"/>
    </source>
</evidence>
<organism evidence="11 12">
    <name type="scientific">Corynebacterium hindlerae</name>
    <dbReference type="NCBI Taxonomy" id="699041"/>
    <lineage>
        <taxon>Bacteria</taxon>
        <taxon>Bacillati</taxon>
        <taxon>Actinomycetota</taxon>
        <taxon>Actinomycetes</taxon>
        <taxon>Mycobacteriales</taxon>
        <taxon>Corynebacteriaceae</taxon>
        <taxon>Corynebacterium</taxon>
    </lineage>
</organism>
<dbReference type="GO" id="GO:0005524">
    <property type="term" value="F:ATP binding"/>
    <property type="evidence" value="ECO:0007669"/>
    <property type="project" value="UniProtKB-KW"/>
</dbReference>
<evidence type="ECO:0000256" key="3">
    <source>
        <dbReference type="ARBA" id="ARBA00022801"/>
    </source>
</evidence>
<dbReference type="CDD" id="cd17992">
    <property type="entry name" value="DEXHc_RecG"/>
    <property type="match status" value="1"/>
</dbReference>
<dbReference type="Pfam" id="PF00270">
    <property type="entry name" value="DEAD"/>
    <property type="match status" value="1"/>
</dbReference>
<evidence type="ECO:0000313" key="11">
    <source>
        <dbReference type="EMBL" id="QMV85170.1"/>
    </source>
</evidence>
<dbReference type="InterPro" id="IPR012340">
    <property type="entry name" value="NA-bd_OB-fold"/>
</dbReference>
<evidence type="ECO:0000256" key="1">
    <source>
        <dbReference type="ARBA" id="ARBA00022741"/>
    </source>
</evidence>
<evidence type="ECO:0000259" key="10">
    <source>
        <dbReference type="PROSITE" id="PS51194"/>
    </source>
</evidence>
<evidence type="ECO:0000313" key="12">
    <source>
        <dbReference type="Proteomes" id="UP000515570"/>
    </source>
</evidence>
<dbReference type="SMART" id="SM00487">
    <property type="entry name" value="DEXDc"/>
    <property type="match status" value="1"/>
</dbReference>
<proteinExistence type="predicted"/>
<accession>A0A7G5FEX9</accession>
<evidence type="ECO:0000256" key="5">
    <source>
        <dbReference type="ARBA" id="ARBA00022840"/>
    </source>
</evidence>
<evidence type="ECO:0000256" key="7">
    <source>
        <dbReference type="ARBA" id="ARBA00023204"/>
    </source>
</evidence>
<gene>
    <name evidence="11" type="ORF">HW450_12765</name>
</gene>
<dbReference type="SUPFAM" id="SSF50249">
    <property type="entry name" value="Nucleic acid-binding proteins"/>
    <property type="match status" value="1"/>
</dbReference>
<dbReference type="SMART" id="SM00490">
    <property type="entry name" value="HELICc"/>
    <property type="match status" value="1"/>
</dbReference>
<dbReference type="InterPro" id="IPR001650">
    <property type="entry name" value="Helicase_C-like"/>
</dbReference>
<dbReference type="PANTHER" id="PTHR47964">
    <property type="entry name" value="ATP-DEPENDENT DNA HELICASE HOMOLOG RECG, CHLOROPLASTIC"/>
    <property type="match status" value="1"/>
</dbReference>
<keyword evidence="4 11" id="KW-0347">Helicase</keyword>
<keyword evidence="12" id="KW-1185">Reference proteome</keyword>
<dbReference type="Pfam" id="PF17191">
    <property type="entry name" value="RecG_wedge"/>
    <property type="match status" value="1"/>
</dbReference>
<dbReference type="AlphaFoldDB" id="A0A7G5FEX9"/>
<dbReference type="InterPro" id="IPR014001">
    <property type="entry name" value="Helicase_ATP-bd"/>
</dbReference>
<dbReference type="RefSeq" id="WP_182385976.1">
    <property type="nucleotide sequence ID" value="NZ_CP059833.1"/>
</dbReference>
<dbReference type="InterPro" id="IPR027417">
    <property type="entry name" value="P-loop_NTPase"/>
</dbReference>
<keyword evidence="2" id="KW-0227">DNA damage</keyword>
<dbReference type="InterPro" id="IPR045562">
    <property type="entry name" value="RecG_dom3_C"/>
</dbReference>
<keyword evidence="1" id="KW-0547">Nucleotide-binding</keyword>
<dbReference type="EMBL" id="CP059833">
    <property type="protein sequence ID" value="QMV85170.1"/>
    <property type="molecule type" value="Genomic_DNA"/>
</dbReference>
<dbReference type="GO" id="GO:0003677">
    <property type="term" value="F:DNA binding"/>
    <property type="evidence" value="ECO:0007669"/>
    <property type="project" value="UniProtKB-KW"/>
</dbReference>
<keyword evidence="3" id="KW-0378">Hydrolase</keyword>
<dbReference type="InterPro" id="IPR047112">
    <property type="entry name" value="RecG/Mfd"/>
</dbReference>